<keyword evidence="4" id="KW-1185">Reference proteome</keyword>
<dbReference type="Gene3D" id="1.10.101.10">
    <property type="entry name" value="PGBD-like superfamily/PGBD"/>
    <property type="match status" value="1"/>
</dbReference>
<evidence type="ECO:0000259" key="2">
    <source>
        <dbReference type="Pfam" id="PF08291"/>
    </source>
</evidence>
<dbReference type="InterPro" id="IPR036366">
    <property type="entry name" value="PGBDSf"/>
</dbReference>
<dbReference type="InterPro" id="IPR013230">
    <property type="entry name" value="Peptidase_M15A_C"/>
</dbReference>
<feature type="domain" description="Peptidoglycan binding-like" evidence="1">
    <location>
        <begin position="4"/>
        <end position="57"/>
    </location>
</feature>
<dbReference type="SUPFAM" id="SSF47090">
    <property type="entry name" value="PGBD-like"/>
    <property type="match status" value="1"/>
</dbReference>
<evidence type="ECO:0000313" key="4">
    <source>
        <dbReference type="Proteomes" id="UP000603234"/>
    </source>
</evidence>
<name>A0ABR6WUQ3_9FIRM</name>
<organism evidence="3 4">
    <name type="scientific">Acetobacterium fimetarium</name>
    <dbReference type="NCBI Taxonomy" id="52691"/>
    <lineage>
        <taxon>Bacteria</taxon>
        <taxon>Bacillati</taxon>
        <taxon>Bacillota</taxon>
        <taxon>Clostridia</taxon>
        <taxon>Eubacteriales</taxon>
        <taxon>Eubacteriaceae</taxon>
        <taxon>Acetobacterium</taxon>
    </lineage>
</organism>
<feature type="domain" description="Peptidase M15A C-terminal" evidence="2">
    <location>
        <begin position="77"/>
        <end position="174"/>
    </location>
</feature>
<dbReference type="InterPro" id="IPR002477">
    <property type="entry name" value="Peptidoglycan-bd-like"/>
</dbReference>
<accession>A0ABR6WUQ3</accession>
<dbReference type="EMBL" id="WJBC01000009">
    <property type="protein sequence ID" value="MBC3804285.1"/>
    <property type="molecule type" value="Genomic_DNA"/>
</dbReference>
<reference evidence="3 4" key="1">
    <citation type="journal article" date="2020" name="mSystems">
        <title>Defining Genomic and Predicted Metabolic Features of the Acetobacterium Genus.</title>
        <authorList>
            <person name="Ross D.E."/>
            <person name="Marshall C.W."/>
            <person name="Gulliver D."/>
            <person name="May H.D."/>
            <person name="Norman R.S."/>
        </authorList>
    </citation>
    <scope>NUCLEOTIDE SEQUENCE [LARGE SCALE GENOMIC DNA]</scope>
    <source>
        <strain evidence="3 4">DSM 8238</strain>
    </source>
</reference>
<gene>
    <name evidence="3" type="ORF">GH808_07545</name>
</gene>
<dbReference type="Pfam" id="PF01471">
    <property type="entry name" value="PG_binding_1"/>
    <property type="match status" value="1"/>
</dbReference>
<proteinExistence type="predicted"/>
<evidence type="ECO:0000259" key="1">
    <source>
        <dbReference type="Pfam" id="PF01471"/>
    </source>
</evidence>
<evidence type="ECO:0000313" key="3">
    <source>
        <dbReference type="EMBL" id="MBC3804285.1"/>
    </source>
</evidence>
<dbReference type="Gene3D" id="3.30.1380.10">
    <property type="match status" value="1"/>
</dbReference>
<dbReference type="InterPro" id="IPR036365">
    <property type="entry name" value="PGBD-like_sf"/>
</dbReference>
<dbReference type="Pfam" id="PF08291">
    <property type="entry name" value="Peptidase_M15_3"/>
    <property type="match status" value="1"/>
</dbReference>
<dbReference type="InterPro" id="IPR009045">
    <property type="entry name" value="Zn_M74/Hedgehog-like"/>
</dbReference>
<comment type="caution">
    <text evidence="3">The sequence shown here is derived from an EMBL/GenBank/DDBJ whole genome shotgun (WGS) entry which is preliminary data.</text>
</comment>
<dbReference type="RefSeq" id="WP_186842174.1">
    <property type="nucleotide sequence ID" value="NZ_WJBC01000009.1"/>
</dbReference>
<dbReference type="SUPFAM" id="SSF55166">
    <property type="entry name" value="Hedgehog/DD-peptidase"/>
    <property type="match status" value="1"/>
</dbReference>
<evidence type="ECO:0008006" key="5">
    <source>
        <dbReference type="Google" id="ProtNLM"/>
    </source>
</evidence>
<dbReference type="Proteomes" id="UP000603234">
    <property type="component" value="Unassembled WGS sequence"/>
</dbReference>
<protein>
    <recommendedName>
        <fullName evidence="5">Zinc D-Ala-D-Ala carboxypeptidase</fullName>
    </recommendedName>
</protein>
<sequence>MSDYVKWIQEQLQALGYDPGPVDGVNGEKTDAAIRLFQKENDLAVDGQVGELTHSALIQARSMIDLKMDQDGKLLLKNFTEDEFTCECGCGLDVCDRLKAFAQRLRDQFGWPLVISSGARCPTVNAAVGGVPDSCHLTGQAFDCYFPGQMNEAVMAQMADDAISQEIGVIRYPNQLFCHFQVPPRNQIIY</sequence>